<sequence>MEEVGADGRTEMCGATGEVSGRNPSEYLDSVPNPTATRDEPNLEYGCLLEAVVERENMKRALQRVKSNQGSAGVDNMPLSELEGYLKQEWSRIKEELLAGSYIPQPVRKVEIPKPGGKGVRMLGIPTVLDRLIQQALNQVLQPIFDKDFSDSSYGFRAGRSAHDAVRKARDHVASGKRWTVDMDLEKFFDRVNHDILMSRVARKVGDERILMLIRRYLESGMMAGGVVSQRTQGTPQGGPLSPLLSNILLDDLDKKLERDGHTFSRYADDCNIYVASKQAGERVLATVSRYLEEELKLKVNQEKSAVDRPWKRTFLGYSMTFHKVPRLKVARGSVKRFKSKLKEQFRMGRGRNLQRFIGALTPVLRGSANYYKLSELKGIFEDPDGRIRRKLRAIIRRQRKRTYTRARNLMRRGLTEEPAWRSATNQRGAWWNAGASHMNTAFPKKFFDRLGLLSLNRQRQRLQSLT</sequence>
<feature type="compositionally biased region" description="Basic and acidic residues" evidence="2">
    <location>
        <begin position="1"/>
        <end position="10"/>
    </location>
</feature>
<reference evidence="4" key="1">
    <citation type="submission" date="2015-04" db="EMBL/GenBank/DDBJ databases">
        <authorList>
            <person name="Syromyatnikov M.Y."/>
            <person name="Popov V.N."/>
        </authorList>
    </citation>
    <scope>NUCLEOTIDE SEQUENCE</scope>
    <source>
        <strain evidence="4">MO-1</strain>
    </source>
</reference>
<comment type="similarity">
    <text evidence="1">Belongs to the bacterial reverse transcriptase family.</text>
</comment>
<dbReference type="InterPro" id="IPR013597">
    <property type="entry name" value="Mat_intron_G2"/>
</dbReference>
<dbReference type="Gene3D" id="3.30.70.270">
    <property type="match status" value="1"/>
</dbReference>
<dbReference type="Pfam" id="PF00078">
    <property type="entry name" value="RVT_1"/>
    <property type="match status" value="1"/>
</dbReference>
<protein>
    <submittedName>
        <fullName evidence="4">RNA-directed DNA polymerase (Reverse transcriptase)</fullName>
    </submittedName>
</protein>
<dbReference type="PROSITE" id="PS50878">
    <property type="entry name" value="RT_POL"/>
    <property type="match status" value="1"/>
</dbReference>
<dbReference type="InterPro" id="IPR043502">
    <property type="entry name" value="DNA/RNA_pol_sf"/>
</dbReference>
<dbReference type="PANTHER" id="PTHR34047:SF8">
    <property type="entry name" value="PROTEIN YKFC"/>
    <property type="match status" value="1"/>
</dbReference>
<feature type="domain" description="Reverse transcriptase" evidence="3">
    <location>
        <begin position="93"/>
        <end position="320"/>
    </location>
</feature>
<proteinExistence type="inferred from homology"/>
<dbReference type="InterPro" id="IPR030931">
    <property type="entry name" value="Group_II_RT_mat"/>
</dbReference>
<dbReference type="Pfam" id="PF08388">
    <property type="entry name" value="GIIM"/>
    <property type="match status" value="1"/>
</dbReference>
<accession>A0A1S7LHC3</accession>
<feature type="region of interest" description="Disordered" evidence="2">
    <location>
        <begin position="1"/>
        <end position="40"/>
    </location>
</feature>
<dbReference type="AlphaFoldDB" id="A0A1S7LHC3"/>
<dbReference type="PANTHER" id="PTHR34047">
    <property type="entry name" value="NUCLEAR INTRON MATURASE 1, MITOCHONDRIAL-RELATED"/>
    <property type="match status" value="1"/>
</dbReference>
<name>A0A1S7LHC3_MAGMO</name>
<keyword evidence="4" id="KW-0548">Nucleotidyltransferase</keyword>
<gene>
    <name evidence="4" type="ORF">MAGMO_2169</name>
</gene>
<dbReference type="GO" id="GO:0003964">
    <property type="term" value="F:RNA-directed DNA polymerase activity"/>
    <property type="evidence" value="ECO:0007669"/>
    <property type="project" value="UniProtKB-KW"/>
</dbReference>
<dbReference type="CDD" id="cd01651">
    <property type="entry name" value="RT_G2_intron"/>
    <property type="match status" value="1"/>
</dbReference>
<evidence type="ECO:0000256" key="2">
    <source>
        <dbReference type="SAM" id="MobiDB-lite"/>
    </source>
</evidence>
<evidence type="ECO:0000259" key="3">
    <source>
        <dbReference type="PROSITE" id="PS50878"/>
    </source>
</evidence>
<dbReference type="NCBIfam" id="TIGR04416">
    <property type="entry name" value="group_II_RT_mat"/>
    <property type="match status" value="1"/>
</dbReference>
<dbReference type="InterPro" id="IPR000477">
    <property type="entry name" value="RT_dom"/>
</dbReference>
<keyword evidence="4" id="KW-0695">RNA-directed DNA polymerase</keyword>
<organism evidence="4">
    <name type="scientific">Magnetococcus massalia (strain MO-1)</name>
    <dbReference type="NCBI Taxonomy" id="451514"/>
    <lineage>
        <taxon>Bacteria</taxon>
        <taxon>Pseudomonadati</taxon>
        <taxon>Pseudomonadota</taxon>
        <taxon>Magnetococcia</taxon>
        <taxon>Magnetococcales</taxon>
        <taxon>Magnetococcaceae</taxon>
        <taxon>Magnetococcus</taxon>
    </lineage>
</organism>
<keyword evidence="4" id="KW-0808">Transferase</keyword>
<dbReference type="EMBL" id="LO017727">
    <property type="protein sequence ID" value="CRH06335.1"/>
    <property type="molecule type" value="Genomic_DNA"/>
</dbReference>
<dbReference type="InterPro" id="IPR051083">
    <property type="entry name" value="GrpII_Intron_Splice-Mob/Def"/>
</dbReference>
<dbReference type="SUPFAM" id="SSF56672">
    <property type="entry name" value="DNA/RNA polymerases"/>
    <property type="match status" value="1"/>
</dbReference>
<dbReference type="InterPro" id="IPR043128">
    <property type="entry name" value="Rev_trsase/Diguanyl_cyclase"/>
</dbReference>
<evidence type="ECO:0000313" key="4">
    <source>
        <dbReference type="EMBL" id="CRH06335.1"/>
    </source>
</evidence>
<evidence type="ECO:0000256" key="1">
    <source>
        <dbReference type="ARBA" id="ARBA00034120"/>
    </source>
</evidence>